<dbReference type="Gene3D" id="1.20.1260.10">
    <property type="match status" value="1"/>
</dbReference>
<dbReference type="PANTHER" id="PTHR36933:SF1">
    <property type="entry name" value="SLL0788 PROTEIN"/>
    <property type="match status" value="1"/>
</dbReference>
<dbReference type="STRING" id="497965.Cyan7822_3863"/>
<dbReference type="AlphaFoldDB" id="E0UJ91"/>
<protein>
    <recommendedName>
        <fullName evidence="2">DUF305 domain-containing protein</fullName>
    </recommendedName>
</protein>
<feature type="chain" id="PRO_5003141331" description="DUF305 domain-containing protein" evidence="1">
    <location>
        <begin position="31"/>
        <end position="209"/>
    </location>
</feature>
<name>E0UJ91_GLOV7</name>
<accession>E0UJ91</accession>
<dbReference type="PANTHER" id="PTHR36933">
    <property type="entry name" value="SLL0788 PROTEIN"/>
    <property type="match status" value="1"/>
</dbReference>
<dbReference type="HOGENOM" id="CLU_074343_2_0_3"/>
<evidence type="ECO:0000256" key="1">
    <source>
        <dbReference type="SAM" id="SignalP"/>
    </source>
</evidence>
<organism evidence="3 4">
    <name type="scientific">Gloeothece verrucosa (strain PCC 7822)</name>
    <name type="common">Cyanothece sp. (strain PCC 7822)</name>
    <dbReference type="NCBI Taxonomy" id="497965"/>
    <lineage>
        <taxon>Bacteria</taxon>
        <taxon>Bacillati</taxon>
        <taxon>Cyanobacteriota</taxon>
        <taxon>Cyanophyceae</taxon>
        <taxon>Oscillatoriophycideae</taxon>
        <taxon>Chroococcales</taxon>
        <taxon>Aphanothecaceae</taxon>
        <taxon>Gloeothece</taxon>
        <taxon>Gloeothece verrucosa</taxon>
    </lineage>
</organism>
<feature type="signal peptide" evidence="1">
    <location>
        <begin position="1"/>
        <end position="30"/>
    </location>
</feature>
<proteinExistence type="predicted"/>
<dbReference type="InterPro" id="IPR012347">
    <property type="entry name" value="Ferritin-like"/>
</dbReference>
<dbReference type="InterPro" id="IPR005183">
    <property type="entry name" value="DUF305_CopM-like"/>
</dbReference>
<dbReference type="eggNOG" id="COG3544">
    <property type="taxonomic scope" value="Bacteria"/>
</dbReference>
<keyword evidence="1" id="KW-0732">Signal</keyword>
<feature type="domain" description="DUF305" evidence="2">
    <location>
        <begin position="59"/>
        <end position="205"/>
    </location>
</feature>
<dbReference type="Pfam" id="PF03713">
    <property type="entry name" value="DUF305"/>
    <property type="match status" value="1"/>
</dbReference>
<gene>
    <name evidence="3" type="ordered locus">Cyan7822_3863</name>
</gene>
<dbReference type="KEGG" id="cyj:Cyan7822_3863"/>
<dbReference type="Proteomes" id="UP000008206">
    <property type="component" value="Chromosome"/>
</dbReference>
<evidence type="ECO:0000313" key="3">
    <source>
        <dbReference type="EMBL" id="ADN15794.1"/>
    </source>
</evidence>
<evidence type="ECO:0000259" key="2">
    <source>
        <dbReference type="Pfam" id="PF03713"/>
    </source>
</evidence>
<reference evidence="4" key="1">
    <citation type="journal article" date="2011" name="MBio">
        <title>Novel metabolic attributes of the genus Cyanothece, comprising a group of unicellular nitrogen-fixing Cyanobacteria.</title>
        <authorList>
            <person name="Bandyopadhyay A."/>
            <person name="Elvitigala T."/>
            <person name="Welsh E."/>
            <person name="Stockel J."/>
            <person name="Liberton M."/>
            <person name="Min H."/>
            <person name="Sherman L.A."/>
            <person name="Pakrasi H.B."/>
        </authorList>
    </citation>
    <scope>NUCLEOTIDE SEQUENCE [LARGE SCALE GENOMIC DNA]</scope>
    <source>
        <strain evidence="4">PCC 7822</strain>
    </source>
</reference>
<keyword evidence="4" id="KW-1185">Reference proteome</keyword>
<dbReference type="EMBL" id="CP002198">
    <property type="protein sequence ID" value="ADN15794.1"/>
    <property type="molecule type" value="Genomic_DNA"/>
</dbReference>
<evidence type="ECO:0000313" key="4">
    <source>
        <dbReference type="Proteomes" id="UP000008206"/>
    </source>
</evidence>
<dbReference type="RefSeq" id="WP_013323862.1">
    <property type="nucleotide sequence ID" value="NC_014501.1"/>
</dbReference>
<dbReference type="OrthoDB" id="517560at2"/>
<sequence length="209" mass="23352">MKNSSLLCSLVGLLASSTLTGLLFINPTQAQSSPHHPQHPLNSSSGCCSGMGMTNQQQDKHFIQMMIPHHQGAIDMANLALKQSQHPQIKQLAEAIKKTQNQEIEQLKTWYKQWYGVELPNDSNSQTSANSSGCGMMSMMSTNLQALKNASDFDKVFIEEMIPHHQNAVMMSAMVLNSPHPELRNLALNIINTQSAEIEEMNQWLNSWY</sequence>